<evidence type="ECO:0000256" key="7">
    <source>
        <dbReference type="ARBA" id="ARBA00022840"/>
    </source>
</evidence>
<evidence type="ECO:0000256" key="9">
    <source>
        <dbReference type="SAM" id="Phobius"/>
    </source>
</evidence>
<gene>
    <name evidence="11" type="ORF">BU52_32300</name>
</gene>
<dbReference type="GO" id="GO:0046983">
    <property type="term" value="F:protein dimerization activity"/>
    <property type="evidence" value="ECO:0007669"/>
    <property type="project" value="InterPro"/>
</dbReference>
<dbReference type="EMBL" id="JFCB01000051">
    <property type="protein sequence ID" value="KES03136.1"/>
    <property type="molecule type" value="Genomic_DNA"/>
</dbReference>
<feature type="domain" description="Histidine kinase/HSP90-like ATPase" evidence="10">
    <location>
        <begin position="339"/>
        <end position="429"/>
    </location>
</feature>
<feature type="transmembrane region" description="Helical" evidence="9">
    <location>
        <begin position="123"/>
        <end position="144"/>
    </location>
</feature>
<proteinExistence type="predicted"/>
<sequence length="429" mass="44061">MATRHNKSSGGRSGHGAREPFRETVAGSVSAALAALGQLVGGLGTAVLALVGLGCLVLTAAASLAGVGLLFAPAVLRGLHALAGRERTRLARHGLDIVPPEPPPTRLRPALADATTRRETRWLLVHATFGLLLGLLGLLLPVVAVRDTAFPLLWPFAPEGSTSTSLGFGTADSWAEASVVSLLGVGWIAIVLGLGPGMARLQARPALRLLAAGPDTDLSLRVAELTATRAAALDAHAVELRRIERSLHDGTQNRLVTVTVLLGAARRMVARDPAGADEVLERAQSAAEQALAELRAVARGILPPVLSDRGLAGALSGLAANCAVPCRTDVDLPERCAASVEATAYFVVAEALTNIAKHSGATRATVTVRGRGGRLKLRVEDDGSGGADEAGGSGLSGIRRRIAAHDGVLRLTSPRGGPTLLEVDLPCGS</sequence>
<evidence type="ECO:0000256" key="2">
    <source>
        <dbReference type="ARBA" id="ARBA00012438"/>
    </source>
</evidence>
<dbReference type="InterPro" id="IPR003594">
    <property type="entry name" value="HATPase_dom"/>
</dbReference>
<dbReference type="Gene3D" id="3.30.565.10">
    <property type="entry name" value="Histidine kinase-like ATPase, C-terminal domain"/>
    <property type="match status" value="1"/>
</dbReference>
<dbReference type="InterPro" id="IPR011712">
    <property type="entry name" value="Sig_transdc_His_kin_sub3_dim/P"/>
</dbReference>
<feature type="transmembrane region" description="Helical" evidence="9">
    <location>
        <begin position="174"/>
        <end position="194"/>
    </location>
</feature>
<keyword evidence="9" id="KW-1133">Transmembrane helix</keyword>
<evidence type="ECO:0000256" key="5">
    <source>
        <dbReference type="ARBA" id="ARBA00022741"/>
    </source>
</evidence>
<dbReference type="OrthoDB" id="5242012at2"/>
<keyword evidence="3" id="KW-0597">Phosphoprotein</keyword>
<comment type="caution">
    <text evidence="11">The sequence shown here is derived from an EMBL/GenBank/DDBJ whole genome shotgun (WGS) entry which is preliminary data.</text>
</comment>
<dbReference type="GO" id="GO:0016020">
    <property type="term" value="C:membrane"/>
    <property type="evidence" value="ECO:0007669"/>
    <property type="project" value="InterPro"/>
</dbReference>
<evidence type="ECO:0000256" key="1">
    <source>
        <dbReference type="ARBA" id="ARBA00000085"/>
    </source>
</evidence>
<keyword evidence="4" id="KW-0808">Transferase</keyword>
<accession>A0A081XHW3</accession>
<evidence type="ECO:0000256" key="4">
    <source>
        <dbReference type="ARBA" id="ARBA00022679"/>
    </source>
</evidence>
<dbReference type="PANTHER" id="PTHR24421">
    <property type="entry name" value="NITRATE/NITRITE SENSOR PROTEIN NARX-RELATED"/>
    <property type="match status" value="1"/>
</dbReference>
<evidence type="ECO:0000256" key="6">
    <source>
        <dbReference type="ARBA" id="ARBA00022777"/>
    </source>
</evidence>
<feature type="transmembrane region" description="Helical" evidence="9">
    <location>
        <begin position="46"/>
        <end position="79"/>
    </location>
</feature>
<organism evidence="11 12">
    <name type="scientific">Streptomyces toyocaensis</name>
    <dbReference type="NCBI Taxonomy" id="55952"/>
    <lineage>
        <taxon>Bacteria</taxon>
        <taxon>Bacillati</taxon>
        <taxon>Actinomycetota</taxon>
        <taxon>Actinomycetes</taxon>
        <taxon>Kitasatosporales</taxon>
        <taxon>Streptomycetaceae</taxon>
        <taxon>Streptomyces</taxon>
    </lineage>
</organism>
<dbReference type="eggNOG" id="COG4585">
    <property type="taxonomic scope" value="Bacteria"/>
</dbReference>
<dbReference type="GO" id="GO:0005524">
    <property type="term" value="F:ATP binding"/>
    <property type="evidence" value="ECO:0007669"/>
    <property type="project" value="UniProtKB-KW"/>
</dbReference>
<keyword evidence="5" id="KW-0547">Nucleotide-binding</keyword>
<dbReference type="GO" id="GO:0000155">
    <property type="term" value="F:phosphorelay sensor kinase activity"/>
    <property type="evidence" value="ECO:0007669"/>
    <property type="project" value="InterPro"/>
</dbReference>
<keyword evidence="7" id="KW-0067">ATP-binding</keyword>
<keyword evidence="8" id="KW-0902">Two-component regulatory system</keyword>
<dbReference type="Proteomes" id="UP000028341">
    <property type="component" value="Unassembled WGS sequence"/>
</dbReference>
<dbReference type="EC" id="2.7.13.3" evidence="2"/>
<dbReference type="InterPro" id="IPR025828">
    <property type="entry name" value="Put_sensor_dom"/>
</dbReference>
<dbReference type="Pfam" id="PF07730">
    <property type="entry name" value="HisKA_3"/>
    <property type="match status" value="1"/>
</dbReference>
<dbReference type="SMART" id="SM00387">
    <property type="entry name" value="HATPase_c"/>
    <property type="match status" value="1"/>
</dbReference>
<keyword evidence="6 11" id="KW-0418">Kinase</keyword>
<evidence type="ECO:0000256" key="8">
    <source>
        <dbReference type="ARBA" id="ARBA00023012"/>
    </source>
</evidence>
<dbReference type="InterPro" id="IPR050482">
    <property type="entry name" value="Sensor_HK_TwoCompSys"/>
</dbReference>
<comment type="catalytic activity">
    <reaction evidence="1">
        <text>ATP + protein L-histidine = ADP + protein N-phospho-L-histidine.</text>
        <dbReference type="EC" id="2.7.13.3"/>
    </reaction>
</comment>
<dbReference type="Pfam" id="PF13796">
    <property type="entry name" value="Sensor"/>
    <property type="match status" value="1"/>
</dbReference>
<keyword evidence="12" id="KW-1185">Reference proteome</keyword>
<name>A0A081XHW3_STRTO</name>
<protein>
    <recommendedName>
        <fullName evidence="2">histidine kinase</fullName>
        <ecNumber evidence="2">2.7.13.3</ecNumber>
    </recommendedName>
</protein>
<evidence type="ECO:0000313" key="11">
    <source>
        <dbReference type="EMBL" id="KES03136.1"/>
    </source>
</evidence>
<evidence type="ECO:0000313" key="12">
    <source>
        <dbReference type="Proteomes" id="UP000028341"/>
    </source>
</evidence>
<reference evidence="11 12" key="1">
    <citation type="submission" date="2014-02" db="EMBL/GenBank/DDBJ databases">
        <title>The genome announcement of Streptomyces toyocaensis NRRL15009.</title>
        <authorList>
            <person name="Hong H.-J."/>
            <person name="Kwun M.J."/>
        </authorList>
    </citation>
    <scope>NUCLEOTIDE SEQUENCE [LARGE SCALE GENOMIC DNA]</scope>
    <source>
        <strain evidence="11 12">NRRL 15009</strain>
    </source>
</reference>
<dbReference type="InterPro" id="IPR036890">
    <property type="entry name" value="HATPase_C_sf"/>
</dbReference>
<keyword evidence="9" id="KW-0472">Membrane</keyword>
<dbReference type="Gene3D" id="1.20.5.1930">
    <property type="match status" value="1"/>
</dbReference>
<evidence type="ECO:0000259" key="10">
    <source>
        <dbReference type="SMART" id="SM00387"/>
    </source>
</evidence>
<dbReference type="SUPFAM" id="SSF55874">
    <property type="entry name" value="ATPase domain of HSP90 chaperone/DNA topoisomerase II/histidine kinase"/>
    <property type="match status" value="1"/>
</dbReference>
<dbReference type="STRING" id="55952.BU52_32300"/>
<dbReference type="AlphaFoldDB" id="A0A081XHW3"/>
<dbReference type="CDD" id="cd16917">
    <property type="entry name" value="HATPase_UhpB-NarQ-NarX-like"/>
    <property type="match status" value="1"/>
</dbReference>
<evidence type="ECO:0000256" key="3">
    <source>
        <dbReference type="ARBA" id="ARBA00022553"/>
    </source>
</evidence>
<dbReference type="Pfam" id="PF02518">
    <property type="entry name" value="HATPase_c"/>
    <property type="match status" value="1"/>
</dbReference>
<dbReference type="PANTHER" id="PTHR24421:SF10">
    <property type="entry name" value="NITRATE_NITRITE SENSOR PROTEIN NARQ"/>
    <property type="match status" value="1"/>
</dbReference>
<keyword evidence="9" id="KW-0812">Transmembrane</keyword>